<accession>A0A1I9FZW8</accession>
<name>A0A1I9FZW8_BRUMA</name>
<dbReference type="AlphaFoldDB" id="A0A1I9FZW8"/>
<gene>
    <name evidence="2" type="primary">Bm170</name>
    <name evidence="2" type="ORF">BM_Bm170</name>
</gene>
<keyword evidence="1" id="KW-0472">Membrane</keyword>
<keyword evidence="1" id="KW-1133">Transmembrane helix</keyword>
<proteinExistence type="predicted"/>
<evidence type="ECO:0000313" key="2">
    <source>
        <dbReference type="EMBL" id="CDP91366.1"/>
    </source>
</evidence>
<keyword evidence="1" id="KW-0812">Transmembrane</keyword>
<reference evidence="2" key="2">
    <citation type="submission" date="2012-12" db="EMBL/GenBank/DDBJ databases">
        <authorList>
            <consortium name="WormBase Consortium"/>
            <person name="Ghedin E."/>
            <person name="Paulini M."/>
        </authorList>
    </citation>
    <scope>NUCLEOTIDE SEQUENCE</scope>
    <source>
        <strain evidence="2">FR3</strain>
    </source>
</reference>
<protein>
    <submittedName>
        <fullName evidence="2">Bm170</fullName>
    </submittedName>
</protein>
<feature type="transmembrane region" description="Helical" evidence="1">
    <location>
        <begin position="21"/>
        <end position="38"/>
    </location>
</feature>
<dbReference type="EMBL" id="LN856377">
    <property type="protein sequence ID" value="CDP91366.1"/>
    <property type="molecule type" value="Genomic_DNA"/>
</dbReference>
<sequence>MYVDREREREGGREREREEHYIVLFILSSLFNTILIIFS</sequence>
<organism evidence="2">
    <name type="scientific">Brugia malayi</name>
    <name type="common">Filarial nematode worm</name>
    <dbReference type="NCBI Taxonomy" id="6279"/>
    <lineage>
        <taxon>Eukaryota</taxon>
        <taxon>Metazoa</taxon>
        <taxon>Ecdysozoa</taxon>
        <taxon>Nematoda</taxon>
        <taxon>Chromadorea</taxon>
        <taxon>Rhabditida</taxon>
        <taxon>Spirurina</taxon>
        <taxon>Spiruromorpha</taxon>
        <taxon>Filarioidea</taxon>
        <taxon>Onchocercidae</taxon>
        <taxon>Brugia</taxon>
    </lineage>
</organism>
<reference evidence="2" key="1">
    <citation type="journal article" date="2007" name="Science">
        <title>Draft genome of the filarial nematode parasite Brugia malayi.</title>
        <authorList>
            <person name="Ghedin E."/>
            <person name="Wang S."/>
            <person name="Spiro D."/>
            <person name="Caler E."/>
            <person name="Zhao Q."/>
            <person name="Crabtree J."/>
            <person name="Allen J.E."/>
            <person name="Delcher A.L."/>
            <person name="Guiliano D.B."/>
            <person name="Miranda-Saavedra D."/>
            <person name="Angiuoli S.V."/>
            <person name="Creasy T."/>
            <person name="Amedeo P."/>
            <person name="Haas B."/>
            <person name="El-Sayed N.M."/>
            <person name="Wortman J.R."/>
            <person name="Feldblyum T."/>
            <person name="Tallon L."/>
            <person name="Schatz M."/>
            <person name="Shumway M."/>
            <person name="Koo H."/>
            <person name="Salzberg S.L."/>
            <person name="Schobel S."/>
            <person name="Pertea M."/>
            <person name="Pop M."/>
            <person name="White O."/>
            <person name="Barton G.J."/>
            <person name="Carlow C.K."/>
            <person name="Crawford M.J."/>
            <person name="Daub J."/>
            <person name="Dimmic M.W."/>
            <person name="Estes C.F."/>
            <person name="Foster J.M."/>
            <person name="Ganatra M."/>
            <person name="Gregory W.F."/>
            <person name="Johnson N.M."/>
            <person name="Jin J."/>
            <person name="Komuniecki R."/>
            <person name="Korf I."/>
            <person name="Kumar S."/>
            <person name="Laney S."/>
            <person name="Li B.W."/>
            <person name="Li W."/>
            <person name="Lindblom T.H."/>
            <person name="Lustigman S."/>
            <person name="Ma D."/>
            <person name="Maina C.V."/>
            <person name="Martin D.M."/>
            <person name="McCarter J.P."/>
            <person name="McReynolds L."/>
            <person name="Mitreva M."/>
            <person name="Nutman T.B."/>
            <person name="Parkinson J."/>
            <person name="Peregrin-Alvarez J.M."/>
            <person name="Poole C."/>
            <person name="Ren Q."/>
            <person name="Saunders L."/>
            <person name="Sluder A.E."/>
            <person name="Smith K."/>
            <person name="Stanke M."/>
            <person name="Unnasch T.R."/>
            <person name="Ware J."/>
            <person name="Wei A.D."/>
            <person name="Weil G."/>
            <person name="Williams D.J."/>
            <person name="Zhang Y."/>
            <person name="Williams S.A."/>
            <person name="Fraser-Liggett C."/>
            <person name="Slatko B."/>
            <person name="Blaxter M.L."/>
            <person name="Scott A.L."/>
        </authorList>
    </citation>
    <scope>NUCLEOTIDE SEQUENCE</scope>
    <source>
        <strain evidence="2">FR3</strain>
    </source>
</reference>
<evidence type="ECO:0000256" key="1">
    <source>
        <dbReference type="SAM" id="Phobius"/>
    </source>
</evidence>